<accession>A0ACB1AYD9</accession>
<dbReference type="Proteomes" id="UP001497535">
    <property type="component" value="Unassembled WGS sequence"/>
</dbReference>
<organism evidence="1 2">
    <name type="scientific">Meloidogyne enterolobii</name>
    <name type="common">Root-knot nematode worm</name>
    <name type="synonym">Meloidogyne mayaguensis</name>
    <dbReference type="NCBI Taxonomy" id="390850"/>
    <lineage>
        <taxon>Eukaryota</taxon>
        <taxon>Metazoa</taxon>
        <taxon>Ecdysozoa</taxon>
        <taxon>Nematoda</taxon>
        <taxon>Chromadorea</taxon>
        <taxon>Rhabditida</taxon>
        <taxon>Tylenchina</taxon>
        <taxon>Tylenchomorpha</taxon>
        <taxon>Tylenchoidea</taxon>
        <taxon>Meloidogynidae</taxon>
        <taxon>Meloidogyninae</taxon>
        <taxon>Meloidogyne</taxon>
    </lineage>
</organism>
<evidence type="ECO:0000313" key="2">
    <source>
        <dbReference type="Proteomes" id="UP001497535"/>
    </source>
</evidence>
<gene>
    <name evidence="1" type="ORF">MENTE1834_LOCUS44827</name>
</gene>
<evidence type="ECO:0000313" key="1">
    <source>
        <dbReference type="EMBL" id="CAK5112111.1"/>
    </source>
</evidence>
<comment type="caution">
    <text evidence="1">The sequence shown here is derived from an EMBL/GenBank/DDBJ whole genome shotgun (WGS) entry which is preliminary data.</text>
</comment>
<sequence length="98" mass="11270">MILIFFPSFLHLPPFIITNISSSNFFKTASFFLLIANVYRIFFLFVAGQLKNSSNLFVNKLKKLKLADGVLLTTIKRPSSLFLFAQRQYLTRSIYGPI</sequence>
<dbReference type="EMBL" id="CAVMJV010000143">
    <property type="protein sequence ID" value="CAK5112111.1"/>
    <property type="molecule type" value="Genomic_DNA"/>
</dbReference>
<protein>
    <submittedName>
        <fullName evidence="1">Uncharacterized protein</fullName>
    </submittedName>
</protein>
<keyword evidence="2" id="KW-1185">Reference proteome</keyword>
<proteinExistence type="predicted"/>
<name>A0ACB1AYD9_MELEN</name>
<reference evidence="1" key="1">
    <citation type="submission" date="2023-11" db="EMBL/GenBank/DDBJ databases">
        <authorList>
            <person name="Poullet M."/>
        </authorList>
    </citation>
    <scope>NUCLEOTIDE SEQUENCE</scope>
    <source>
        <strain evidence="1">E1834</strain>
    </source>
</reference>